<dbReference type="EMBL" id="RQTK01000631">
    <property type="protein sequence ID" value="RUS76832.1"/>
    <property type="molecule type" value="Genomic_DNA"/>
</dbReference>
<dbReference type="GO" id="GO:0051754">
    <property type="term" value="P:meiotic sister chromatid cohesion, centromeric"/>
    <property type="evidence" value="ECO:0007669"/>
    <property type="project" value="TreeGrafter"/>
</dbReference>
<organism evidence="4 5">
    <name type="scientific">Elysia chlorotica</name>
    <name type="common">Eastern emerald elysia</name>
    <name type="synonym">Sea slug</name>
    <dbReference type="NCBI Taxonomy" id="188477"/>
    <lineage>
        <taxon>Eukaryota</taxon>
        <taxon>Metazoa</taxon>
        <taxon>Spiralia</taxon>
        <taxon>Lophotrochozoa</taxon>
        <taxon>Mollusca</taxon>
        <taxon>Gastropoda</taxon>
        <taxon>Heterobranchia</taxon>
        <taxon>Euthyneura</taxon>
        <taxon>Panpulmonata</taxon>
        <taxon>Sacoglossa</taxon>
        <taxon>Placobranchoidea</taxon>
        <taxon>Plakobranchidae</taxon>
        <taxon>Elysia</taxon>
    </lineage>
</organism>
<dbReference type="InterPro" id="IPR015661">
    <property type="entry name" value="Bub1/Mad3"/>
</dbReference>
<dbReference type="PANTHER" id="PTHR14030">
    <property type="entry name" value="MITOTIC CHECKPOINT SERINE/THREONINE-PROTEIN KINASE BUB1"/>
    <property type="match status" value="1"/>
</dbReference>
<dbReference type="AlphaFoldDB" id="A0A433T5T4"/>
<feature type="region of interest" description="Disordered" evidence="2">
    <location>
        <begin position="891"/>
        <end position="962"/>
    </location>
</feature>
<dbReference type="Pfam" id="PF08311">
    <property type="entry name" value="Mad3_BUB1_I"/>
    <property type="match status" value="1"/>
</dbReference>
<dbReference type="OrthoDB" id="248495at2759"/>
<gene>
    <name evidence="4" type="ORF">EGW08_015404</name>
</gene>
<dbReference type="PROSITE" id="PS51489">
    <property type="entry name" value="BUB1_N"/>
    <property type="match status" value="1"/>
</dbReference>
<dbReference type="GO" id="GO:0032991">
    <property type="term" value="C:protein-containing complex"/>
    <property type="evidence" value="ECO:0007669"/>
    <property type="project" value="UniProtKB-ARBA"/>
</dbReference>
<feature type="domain" description="BUB1 N-terminal" evidence="3">
    <location>
        <begin position="51"/>
        <end position="206"/>
    </location>
</feature>
<keyword evidence="5" id="KW-1185">Reference proteome</keyword>
<feature type="region of interest" description="Disordered" evidence="2">
    <location>
        <begin position="523"/>
        <end position="577"/>
    </location>
</feature>
<dbReference type="GO" id="GO:0005634">
    <property type="term" value="C:nucleus"/>
    <property type="evidence" value="ECO:0007669"/>
    <property type="project" value="TreeGrafter"/>
</dbReference>
<proteinExistence type="predicted"/>
<dbReference type="InterPro" id="IPR013212">
    <property type="entry name" value="Mad3/Bub1_I"/>
</dbReference>
<accession>A0A433T5T4</accession>
<feature type="non-terminal residue" evidence="4">
    <location>
        <position position="1142"/>
    </location>
</feature>
<evidence type="ECO:0000256" key="1">
    <source>
        <dbReference type="SAM" id="Coils"/>
    </source>
</evidence>
<sequence>METDNHDWELSKENVQPLKQGRHMSALMAALHSDQGHGDEQTVIQTQQSEFEMELRTYCGDDPLDVWDRYIKWTEQYYPKGGHEGQLMTLIEQCLKLFQNEPKYSSDLRFIQVWLKFANLAEDPVEVFNYMFDIGVGSAIAEVYIEWATALERKGDLKRADAIYLEGLNRCTEFKDKLKQSLLQFQNRVARNITLQREERHAPAMFGREDKETRSALSRLKTHGSRQKIGVTRTGTASLGLAGTLKTGQPAPPKQKGGKTFDVFCDENVPPSLQPQQTDEWQSLPVKAVNNRENEKKPGVWKGVKAMQKPSSVSSVSNVTPFEIHEDASESVQSHAPKTQMINSLPLSTWKATNNPDVLQTLRQPCFAPNTGIPMYQKEKIYNGITEFSFEELRANKYWKRRAEREEQKREEERRQREELVKKQLAEQEAKIADLEAALQRLGGKPAAVVQGDTGHSGSFYTPTDQVLHSSGHITSSGSARSCGPQMMDTGANIGFPPVPSAQKNNFQVPSQNLSTSKGAFQLQGQLRSSTPMEEDGDSCSQQVTHSKPPLTTPENINMNSVSSTTISSGGGQDLLTPSPFGGANGRALSSSVSKELENGLYQQNAGRPSVAPADPMPKACNVERMRTSAPSPTVHTKEAYNDILGMFNTTFDTDSFTGPTASGKTPSKSLEVSVQKSAGDFQIFEDAMQTESPAAPKAGFFIHEDALDENSMCVGKGGGHQNVNIIKQERAPCQGKPSTAHGSDGCSNVRVEYQNRTNWSRGSSRKNGVVMNKPMGFSIHQDVQEDEDVRAVAASQSKGHPPAGEPFQIWYGELQEENTDPKAKAVKQSTRRGLAFASTPGAMSLRCDSDDVETLPDMSHYPEPTIEYQAKHDQTLAPLDHFSHQAMAASTPFTSGQSRSMKTPNPPEETSNLLAAAGSSTSESMTGSLASTLGATHTTPSKNLSPIMEGSNENSHDDMKSLHSTAASCSNTLLRTRHESCHSQGSEPVHEQVDVCNVSMQDEEQQRQQPPKFAPFNDSADLDQSCQHQIDTTTYIPDLEPEVTQALLSASIRIDPKNPFDDATIEHFLATLDPPLQDYPNYKRCKGPLPHCENDHPFDEFITFDKCIGEGGYAKVWKVMKFPDDMDAATLTGIEPDKALK</sequence>
<dbReference type="SMART" id="SM00777">
    <property type="entry name" value="Mad3_BUB1_I"/>
    <property type="match status" value="1"/>
</dbReference>
<name>A0A433T5T4_ELYCH</name>
<evidence type="ECO:0000259" key="3">
    <source>
        <dbReference type="PROSITE" id="PS51489"/>
    </source>
</evidence>
<dbReference type="GO" id="GO:0007094">
    <property type="term" value="P:mitotic spindle assembly checkpoint signaling"/>
    <property type="evidence" value="ECO:0007669"/>
    <property type="project" value="InterPro"/>
</dbReference>
<dbReference type="Gene3D" id="6.10.130.20">
    <property type="match status" value="1"/>
</dbReference>
<dbReference type="Proteomes" id="UP000271974">
    <property type="component" value="Unassembled WGS sequence"/>
</dbReference>
<dbReference type="GO" id="GO:0004672">
    <property type="term" value="F:protein kinase activity"/>
    <property type="evidence" value="ECO:0007669"/>
    <property type="project" value="TreeGrafter"/>
</dbReference>
<dbReference type="PANTHER" id="PTHR14030:SF4">
    <property type="entry name" value="BUB1 KINASE, ISOFORM A-RELATED"/>
    <property type="match status" value="1"/>
</dbReference>
<keyword evidence="1" id="KW-0175">Coiled coil</keyword>
<reference evidence="4 5" key="1">
    <citation type="submission" date="2019-01" db="EMBL/GenBank/DDBJ databases">
        <title>A draft genome assembly of the solar-powered sea slug Elysia chlorotica.</title>
        <authorList>
            <person name="Cai H."/>
            <person name="Li Q."/>
            <person name="Fang X."/>
            <person name="Li J."/>
            <person name="Curtis N.E."/>
            <person name="Altenburger A."/>
            <person name="Shibata T."/>
            <person name="Feng M."/>
            <person name="Maeda T."/>
            <person name="Schwartz J.A."/>
            <person name="Shigenobu S."/>
            <person name="Lundholm N."/>
            <person name="Nishiyama T."/>
            <person name="Yang H."/>
            <person name="Hasebe M."/>
            <person name="Li S."/>
            <person name="Pierce S.K."/>
            <person name="Wang J."/>
        </authorList>
    </citation>
    <scope>NUCLEOTIDE SEQUENCE [LARGE SCALE GENOMIC DNA]</scope>
    <source>
        <strain evidence="4">EC2010</strain>
        <tissue evidence="4">Whole organism of an adult</tissue>
    </source>
</reference>
<evidence type="ECO:0000313" key="4">
    <source>
        <dbReference type="EMBL" id="RUS76832.1"/>
    </source>
</evidence>
<feature type="coiled-coil region" evidence="1">
    <location>
        <begin position="396"/>
        <end position="445"/>
    </location>
</feature>
<dbReference type="STRING" id="188477.A0A433T5T4"/>
<evidence type="ECO:0000313" key="5">
    <source>
        <dbReference type="Proteomes" id="UP000271974"/>
    </source>
</evidence>
<dbReference type="FunFam" id="1.25.40.430:FF:000003">
    <property type="entry name" value="Checkpoint serine/threonine-protein kinase BUB1"/>
    <property type="match status" value="1"/>
</dbReference>
<feature type="compositionally biased region" description="Polar residues" evidence="2">
    <location>
        <begin position="523"/>
        <end position="532"/>
    </location>
</feature>
<protein>
    <recommendedName>
        <fullName evidence="3">BUB1 N-terminal domain-containing protein</fullName>
    </recommendedName>
</protein>
<comment type="caution">
    <text evidence="4">The sequence shown here is derived from an EMBL/GenBank/DDBJ whole genome shotgun (WGS) entry which is preliminary data.</text>
</comment>
<dbReference type="Gene3D" id="1.25.40.430">
    <property type="match status" value="1"/>
</dbReference>
<evidence type="ECO:0000256" key="2">
    <source>
        <dbReference type="SAM" id="MobiDB-lite"/>
    </source>
</evidence>
<feature type="compositionally biased region" description="Polar residues" evidence="2">
    <location>
        <begin position="892"/>
        <end position="945"/>
    </location>
</feature>